<evidence type="ECO:0000313" key="9">
    <source>
        <dbReference type="Proteomes" id="UP000443090"/>
    </source>
</evidence>
<keyword evidence="9" id="KW-1185">Reference proteome</keyword>
<name>A0A8H8RX36_9HELO</name>
<feature type="transmembrane region" description="Helical" evidence="6">
    <location>
        <begin position="85"/>
        <end position="103"/>
    </location>
</feature>
<evidence type="ECO:0000256" key="3">
    <source>
        <dbReference type="ARBA" id="ARBA00022989"/>
    </source>
</evidence>
<feature type="transmembrane region" description="Helical" evidence="6">
    <location>
        <begin position="176"/>
        <end position="199"/>
    </location>
</feature>
<proteinExistence type="predicted"/>
<evidence type="ECO:0000256" key="6">
    <source>
        <dbReference type="SAM" id="Phobius"/>
    </source>
</evidence>
<keyword evidence="2 6" id="KW-0812">Transmembrane</keyword>
<feature type="transmembrane region" description="Helical" evidence="6">
    <location>
        <begin position="205"/>
        <end position="223"/>
    </location>
</feature>
<evidence type="ECO:0000256" key="4">
    <source>
        <dbReference type="ARBA" id="ARBA00023136"/>
    </source>
</evidence>
<dbReference type="Gene3D" id="1.20.1250.20">
    <property type="entry name" value="MFS general substrate transporter like domains"/>
    <property type="match status" value="1"/>
</dbReference>
<keyword evidence="4 6" id="KW-0472">Membrane</keyword>
<dbReference type="InterPro" id="IPR020846">
    <property type="entry name" value="MFS_dom"/>
</dbReference>
<dbReference type="InterPro" id="IPR036259">
    <property type="entry name" value="MFS_trans_sf"/>
</dbReference>
<feature type="transmembrane region" description="Helical" evidence="6">
    <location>
        <begin position="244"/>
        <end position="263"/>
    </location>
</feature>
<evidence type="ECO:0000259" key="7">
    <source>
        <dbReference type="PROSITE" id="PS50850"/>
    </source>
</evidence>
<dbReference type="PROSITE" id="PS50850">
    <property type="entry name" value="MFS"/>
    <property type="match status" value="1"/>
</dbReference>
<gene>
    <name evidence="8" type="primary">aflT_0</name>
    <name evidence="8" type="ORF">LOCC1_G006470</name>
</gene>
<feature type="domain" description="Major facilitator superfamily (MFS) profile" evidence="7">
    <location>
        <begin position="50"/>
        <end position="539"/>
    </location>
</feature>
<comment type="caution">
    <text evidence="8">The sequence shown here is derived from an EMBL/GenBank/DDBJ whole genome shotgun (WGS) entry which is preliminary data.</text>
</comment>
<sequence length="564" mass="60731">MSLEGKEKVPMEVRNPSSAPIASDLEAKEQDIKPVQSDHVYPSGLKLALLMTSIFIGMFLVALDKLIISTAIPQITNEFHAANDIGWYGTAYLLSNCAFLLVFGKMYTVFSIKATFLTAVVLFEVGSAICGAAPNSIAFIIGRAIAGLGAGGVQSGVIVIIVFAVPLHKRPQYQGFFGAIFGIASVLGPLVGGAFTTSVTWRWCFYINLPLGGVVIMFVFFLLHIPDRPETKIPFKDKLRQLNALGLLALVPGVVCLCLALQWGGTTYAWGNGRIVALLVLSFVLLIAFVLIQLWKPDQAIVPPRIFIQRSIASGFWVSCCTGAHQTLFIYYLPIWFQAIDGNSAVESGIHILPMVLALVFASIFTGILTSRVGYYMPFLIFGICIITVGAGLLTTLGISTTVGQWVGYQILYGYGMGCSGQAPNMAAQTVLPRNDVSIGVSVMFFAQTLFGAIFVSVGQNFLDNQLAKRLAGISNITPKQLQTAGVTGLFDIIPPENHTAALEAYNDSLRVCFQVGLILACLSIFGAAGIEWRSVKKNKENSTPKDAEGGQMSKEVDSKEIAP</sequence>
<feature type="transmembrane region" description="Helical" evidence="6">
    <location>
        <begin position="376"/>
        <end position="399"/>
    </location>
</feature>
<keyword evidence="3 6" id="KW-1133">Transmembrane helix</keyword>
<evidence type="ECO:0000313" key="8">
    <source>
        <dbReference type="EMBL" id="TVY41272.1"/>
    </source>
</evidence>
<comment type="subcellular location">
    <subcellularLocation>
        <location evidence="1">Membrane</location>
        <topology evidence="1">Multi-pass membrane protein</topology>
    </subcellularLocation>
</comment>
<evidence type="ECO:0000256" key="5">
    <source>
        <dbReference type="SAM" id="MobiDB-lite"/>
    </source>
</evidence>
<feature type="transmembrane region" description="Helical" evidence="6">
    <location>
        <begin position="115"/>
        <end position="134"/>
    </location>
</feature>
<organism evidence="8 9">
    <name type="scientific">Lachnellula occidentalis</name>
    <dbReference type="NCBI Taxonomy" id="215460"/>
    <lineage>
        <taxon>Eukaryota</taxon>
        <taxon>Fungi</taxon>
        <taxon>Dikarya</taxon>
        <taxon>Ascomycota</taxon>
        <taxon>Pezizomycotina</taxon>
        <taxon>Leotiomycetes</taxon>
        <taxon>Helotiales</taxon>
        <taxon>Lachnaceae</taxon>
        <taxon>Lachnellula</taxon>
    </lineage>
</organism>
<dbReference type="Gene3D" id="1.20.1720.10">
    <property type="entry name" value="Multidrug resistance protein D"/>
    <property type="match status" value="1"/>
</dbReference>
<dbReference type="OrthoDB" id="10021397at2759"/>
<dbReference type="PANTHER" id="PTHR23501">
    <property type="entry name" value="MAJOR FACILITATOR SUPERFAMILY"/>
    <property type="match status" value="1"/>
</dbReference>
<feature type="transmembrane region" description="Helical" evidence="6">
    <location>
        <begin position="140"/>
        <end position="164"/>
    </location>
</feature>
<feature type="transmembrane region" description="Helical" evidence="6">
    <location>
        <begin position="349"/>
        <end position="369"/>
    </location>
</feature>
<evidence type="ECO:0000256" key="2">
    <source>
        <dbReference type="ARBA" id="ARBA00022692"/>
    </source>
</evidence>
<evidence type="ECO:0000256" key="1">
    <source>
        <dbReference type="ARBA" id="ARBA00004141"/>
    </source>
</evidence>
<feature type="region of interest" description="Disordered" evidence="5">
    <location>
        <begin position="537"/>
        <end position="564"/>
    </location>
</feature>
<feature type="transmembrane region" description="Helical" evidence="6">
    <location>
        <begin position="47"/>
        <end position="73"/>
    </location>
</feature>
<feature type="transmembrane region" description="Helical" evidence="6">
    <location>
        <begin position="439"/>
        <end position="463"/>
    </location>
</feature>
<dbReference type="SUPFAM" id="SSF103473">
    <property type="entry name" value="MFS general substrate transporter"/>
    <property type="match status" value="1"/>
</dbReference>
<dbReference type="FunFam" id="1.20.1720.10:FF:000012">
    <property type="entry name" value="MFS toxin efflux pump (AflT)"/>
    <property type="match status" value="1"/>
</dbReference>
<dbReference type="AlphaFoldDB" id="A0A8H8RX36"/>
<feature type="transmembrane region" description="Helical" evidence="6">
    <location>
        <begin position="512"/>
        <end position="531"/>
    </location>
</feature>
<dbReference type="Proteomes" id="UP000443090">
    <property type="component" value="Unassembled WGS sequence"/>
</dbReference>
<dbReference type="EMBL" id="QGMI01000401">
    <property type="protein sequence ID" value="TVY41272.1"/>
    <property type="molecule type" value="Genomic_DNA"/>
</dbReference>
<dbReference type="InterPro" id="IPR011701">
    <property type="entry name" value="MFS"/>
</dbReference>
<dbReference type="CDD" id="cd17502">
    <property type="entry name" value="MFS_Azr1_MDR_like"/>
    <property type="match status" value="1"/>
</dbReference>
<accession>A0A8H8RX36</accession>
<feature type="transmembrane region" description="Helical" evidence="6">
    <location>
        <begin position="316"/>
        <end position="337"/>
    </location>
</feature>
<protein>
    <submittedName>
        <fullName evidence="8">Efflux pump</fullName>
    </submittedName>
</protein>
<reference evidence="8 9" key="1">
    <citation type="submission" date="2018-05" db="EMBL/GenBank/DDBJ databases">
        <title>Genome sequencing and assembly of the regulated plant pathogen Lachnellula willkommii and related sister species for the development of diagnostic species identification markers.</title>
        <authorList>
            <person name="Giroux E."/>
            <person name="Bilodeau G."/>
        </authorList>
    </citation>
    <scope>NUCLEOTIDE SEQUENCE [LARGE SCALE GENOMIC DNA]</scope>
    <source>
        <strain evidence="8 9">CBS 160.35</strain>
    </source>
</reference>
<dbReference type="Pfam" id="PF07690">
    <property type="entry name" value="MFS_1"/>
    <property type="match status" value="1"/>
</dbReference>
<dbReference type="PRINTS" id="PR01036">
    <property type="entry name" value="TCRTETB"/>
</dbReference>
<dbReference type="FunFam" id="1.20.1250.20:FF:000196">
    <property type="entry name" value="MFS toxin efflux pump (AflT)"/>
    <property type="match status" value="1"/>
</dbReference>
<dbReference type="GO" id="GO:0022857">
    <property type="term" value="F:transmembrane transporter activity"/>
    <property type="evidence" value="ECO:0007669"/>
    <property type="project" value="InterPro"/>
</dbReference>
<dbReference type="PANTHER" id="PTHR23501:SF153">
    <property type="entry name" value="AFLATOXIN EFFLUX PUMP, PUTATIVE-RELATED"/>
    <property type="match status" value="1"/>
</dbReference>
<dbReference type="GO" id="GO:0005886">
    <property type="term" value="C:plasma membrane"/>
    <property type="evidence" value="ECO:0007669"/>
    <property type="project" value="TreeGrafter"/>
</dbReference>
<feature type="transmembrane region" description="Helical" evidence="6">
    <location>
        <begin position="275"/>
        <end position="295"/>
    </location>
</feature>